<organism evidence="8 9">
    <name type="scientific">Puniceicoccus vermicola</name>
    <dbReference type="NCBI Taxonomy" id="388746"/>
    <lineage>
        <taxon>Bacteria</taxon>
        <taxon>Pseudomonadati</taxon>
        <taxon>Verrucomicrobiota</taxon>
        <taxon>Opitutia</taxon>
        <taxon>Puniceicoccales</taxon>
        <taxon>Puniceicoccaceae</taxon>
        <taxon>Puniceicoccus</taxon>
    </lineage>
</organism>
<feature type="domain" description="Arsenosugar biosynthesis radical SAM protein ArsS-like C-terminal" evidence="7">
    <location>
        <begin position="194"/>
        <end position="330"/>
    </location>
</feature>
<accession>A0A7X1E5F2</accession>
<dbReference type="InterPro" id="IPR026351">
    <property type="entry name" value="rSAM_ArsS-like"/>
</dbReference>
<evidence type="ECO:0000256" key="4">
    <source>
        <dbReference type="ARBA" id="ARBA00023004"/>
    </source>
</evidence>
<dbReference type="PANTHER" id="PTHR43728">
    <property type="entry name" value="SLR0304 PROTEIN"/>
    <property type="match status" value="1"/>
</dbReference>
<keyword evidence="5" id="KW-0411">Iron-sulfur</keyword>
<dbReference type="RefSeq" id="WP_185694213.1">
    <property type="nucleotide sequence ID" value="NZ_JACHVA010000127.1"/>
</dbReference>
<dbReference type="SUPFAM" id="SSF102114">
    <property type="entry name" value="Radical SAM enzymes"/>
    <property type="match status" value="1"/>
</dbReference>
<evidence type="ECO:0000313" key="9">
    <source>
        <dbReference type="Proteomes" id="UP000525652"/>
    </source>
</evidence>
<dbReference type="SFLD" id="SFLDS00029">
    <property type="entry name" value="Radical_SAM"/>
    <property type="match status" value="1"/>
</dbReference>
<sequence>MIPSTSASLQLSPPFLETLADHQKDLRRTEADILQLNLGKLCNLTCVHCHVSAGPRRKEIITPETAGKILDWYRKHPLGTVDLTGGAPEMAPEFRRIVRTIREIRPDARIIDRCNLVILNEPGFEWVGSFLEQNQVSIVASMPCYSPENVEAQRGHGVFDRSILALQELNQRGFGTGHPRKTLDLVYNPNGAKLPPSQMELEKDYKEELLKHFGITFDRLITITNLPIARFARYLHREGLYEDYLKTLIDAFNPATVDHLMCRDTISVGWQGEIYDCDFNQMLGLQMTGDRDRKLSLWDITPDQLEGRAIATGEHCYGCTAGAGSSCGGSLVD</sequence>
<reference evidence="8 9" key="1">
    <citation type="submission" date="2020-07" db="EMBL/GenBank/DDBJ databases">
        <authorList>
            <person name="Feng X."/>
        </authorList>
    </citation>
    <scope>NUCLEOTIDE SEQUENCE [LARGE SCALE GENOMIC DNA]</scope>
    <source>
        <strain evidence="8 9">JCM14086</strain>
    </source>
</reference>
<dbReference type="NCBIfam" id="TIGR04167">
    <property type="entry name" value="rSAM_SeCys"/>
    <property type="match status" value="1"/>
</dbReference>
<dbReference type="GO" id="GO:0003824">
    <property type="term" value="F:catalytic activity"/>
    <property type="evidence" value="ECO:0007669"/>
    <property type="project" value="InterPro"/>
</dbReference>
<dbReference type="InterPro" id="IPR007197">
    <property type="entry name" value="rSAM"/>
</dbReference>
<keyword evidence="4" id="KW-0408">Iron</keyword>
<evidence type="ECO:0000313" key="8">
    <source>
        <dbReference type="EMBL" id="MBC2603590.1"/>
    </source>
</evidence>
<proteinExistence type="predicted"/>
<comment type="caution">
    <text evidence="8">The sequence shown here is derived from an EMBL/GenBank/DDBJ whole genome shotgun (WGS) entry which is preliminary data.</text>
</comment>
<dbReference type="InterPro" id="IPR058240">
    <property type="entry name" value="rSAM_sf"/>
</dbReference>
<name>A0A7X1E5F2_9BACT</name>
<dbReference type="Proteomes" id="UP000525652">
    <property type="component" value="Unassembled WGS sequence"/>
</dbReference>
<keyword evidence="9" id="KW-1185">Reference proteome</keyword>
<dbReference type="GO" id="GO:0046872">
    <property type="term" value="F:metal ion binding"/>
    <property type="evidence" value="ECO:0007669"/>
    <property type="project" value="UniProtKB-KW"/>
</dbReference>
<dbReference type="GO" id="GO:0051536">
    <property type="term" value="F:iron-sulfur cluster binding"/>
    <property type="evidence" value="ECO:0007669"/>
    <property type="project" value="UniProtKB-KW"/>
</dbReference>
<dbReference type="Pfam" id="PF04055">
    <property type="entry name" value="Radical_SAM"/>
    <property type="match status" value="1"/>
</dbReference>
<dbReference type="Gene3D" id="3.20.20.70">
    <property type="entry name" value="Aldolase class I"/>
    <property type="match status" value="1"/>
</dbReference>
<gene>
    <name evidence="8" type="primary">arsS</name>
    <name evidence="8" type="ORF">H5P30_17550</name>
</gene>
<evidence type="ECO:0000256" key="1">
    <source>
        <dbReference type="ARBA" id="ARBA00001966"/>
    </source>
</evidence>
<dbReference type="AlphaFoldDB" id="A0A7X1E5F2"/>
<dbReference type="Pfam" id="PF12345">
    <property type="entry name" value="DUF3641"/>
    <property type="match status" value="1"/>
</dbReference>
<dbReference type="PANTHER" id="PTHR43728:SF1">
    <property type="entry name" value="FE-S OXIDOREDUCTASE"/>
    <property type="match status" value="1"/>
</dbReference>
<keyword evidence="2" id="KW-0949">S-adenosyl-L-methionine</keyword>
<dbReference type="EMBL" id="JACHVA010000127">
    <property type="protein sequence ID" value="MBC2603590.1"/>
    <property type="molecule type" value="Genomic_DNA"/>
</dbReference>
<evidence type="ECO:0000256" key="3">
    <source>
        <dbReference type="ARBA" id="ARBA00022723"/>
    </source>
</evidence>
<dbReference type="InterPro" id="IPR024521">
    <property type="entry name" value="ArsS-like_C"/>
</dbReference>
<evidence type="ECO:0000256" key="2">
    <source>
        <dbReference type="ARBA" id="ARBA00022691"/>
    </source>
</evidence>
<evidence type="ECO:0000259" key="6">
    <source>
        <dbReference type="Pfam" id="PF04055"/>
    </source>
</evidence>
<comment type="cofactor">
    <cofactor evidence="1">
        <name>[4Fe-4S] cluster</name>
        <dbReference type="ChEBI" id="CHEBI:49883"/>
    </cofactor>
</comment>
<keyword evidence="3" id="KW-0479">Metal-binding</keyword>
<feature type="domain" description="Radical SAM core" evidence="6">
    <location>
        <begin position="37"/>
        <end position="175"/>
    </location>
</feature>
<dbReference type="InterPro" id="IPR013785">
    <property type="entry name" value="Aldolase_TIM"/>
</dbReference>
<evidence type="ECO:0000256" key="5">
    <source>
        <dbReference type="ARBA" id="ARBA00023014"/>
    </source>
</evidence>
<dbReference type="CDD" id="cd01335">
    <property type="entry name" value="Radical_SAM"/>
    <property type="match status" value="1"/>
</dbReference>
<evidence type="ECO:0000259" key="7">
    <source>
        <dbReference type="Pfam" id="PF12345"/>
    </source>
</evidence>
<protein>
    <submittedName>
        <fullName evidence="8">Arsenosugar biosynthesis radical SAM protein ArsS</fullName>
    </submittedName>
</protein>